<feature type="transmembrane region" description="Helical" evidence="14">
    <location>
        <begin position="371"/>
        <end position="391"/>
    </location>
</feature>
<evidence type="ECO:0000256" key="6">
    <source>
        <dbReference type="ARBA" id="ARBA00022847"/>
    </source>
</evidence>
<keyword evidence="6 14" id="KW-0769">Symport</keyword>
<reference evidence="16" key="1">
    <citation type="journal article" date="2019" name="Int. J. Syst. Evol. Microbiol.">
        <title>The Global Catalogue of Microorganisms (GCM) 10K type strain sequencing project: providing services to taxonomists for standard genome sequencing and annotation.</title>
        <authorList>
            <consortium name="The Broad Institute Genomics Platform"/>
            <consortium name="The Broad Institute Genome Sequencing Center for Infectious Disease"/>
            <person name="Wu L."/>
            <person name="Ma J."/>
        </authorList>
    </citation>
    <scope>NUCLEOTIDE SEQUENCE [LARGE SCALE GENOMIC DNA]</scope>
    <source>
        <strain evidence="16">CGMCC 4.7177</strain>
    </source>
</reference>
<comment type="caution">
    <text evidence="15">The sequence shown here is derived from an EMBL/GenBank/DDBJ whole genome shotgun (WGS) entry which is preliminary data.</text>
</comment>
<dbReference type="RefSeq" id="WP_381536870.1">
    <property type="nucleotide sequence ID" value="NZ_JBHUGI010000021.1"/>
</dbReference>
<keyword evidence="16" id="KW-1185">Reference proteome</keyword>
<feature type="transmembrane region" description="Helical" evidence="14">
    <location>
        <begin position="124"/>
        <end position="143"/>
    </location>
</feature>
<evidence type="ECO:0000256" key="11">
    <source>
        <dbReference type="ARBA" id="ARBA00023201"/>
    </source>
</evidence>
<evidence type="ECO:0000256" key="12">
    <source>
        <dbReference type="ARBA" id="ARBA00033708"/>
    </source>
</evidence>
<keyword evidence="8 14" id="KW-0915">Sodium</keyword>
<keyword evidence="14" id="KW-0029">Amino-acid transport</keyword>
<feature type="transmembrane region" description="Helical" evidence="14">
    <location>
        <begin position="453"/>
        <end position="474"/>
    </location>
</feature>
<keyword evidence="10 14" id="KW-0472">Membrane</keyword>
<evidence type="ECO:0000256" key="4">
    <source>
        <dbReference type="ARBA" id="ARBA00022475"/>
    </source>
</evidence>
<comment type="similarity">
    <text evidence="2 13">Belongs to the sodium:solute symporter (SSF) (TC 2.A.21) family.</text>
</comment>
<evidence type="ECO:0000256" key="3">
    <source>
        <dbReference type="ARBA" id="ARBA00022448"/>
    </source>
</evidence>
<comment type="function">
    <text evidence="14">Catalyzes the sodium-dependent uptake of extracellular L-proline.</text>
</comment>
<dbReference type="NCBIfam" id="TIGR00813">
    <property type="entry name" value="sss"/>
    <property type="match status" value="1"/>
</dbReference>
<dbReference type="PANTHER" id="PTHR48086">
    <property type="entry name" value="SODIUM/PROLINE SYMPORTER-RELATED"/>
    <property type="match status" value="1"/>
</dbReference>
<feature type="transmembrane region" description="Helical" evidence="14">
    <location>
        <begin position="428"/>
        <end position="447"/>
    </location>
</feature>
<sequence>MGILNNIVMIEFVLYLVLMIVIGFLVSRKSKSHKDFLLGGRQLPGWALAFSERATGESAWLLLGYTGFVFATGLSSVWVAVGIVTGVIVSWLFLARRFMEEAAKYDVITLPGYLAARFGKHAKVILWLTTVLIFSFMMFYFGAQLAGAGKTLFAVFNIPPMVGVLLSFAVVVSLAFIGGFVAVVWTDMIQSIMMLVTLVVLPIIALVKISANDLSISAALAATGPTMDSWTGGAIGLAIGLLLFNNFAWMFGFLGGQPQLSARFMALRNKKEAKTGSIVAISWTILAYVGAFMIGLTALTLYQGEAFADVETILPFMILDLFPPWIAGILLAGILAAIISTANSQLMVVTSSISEDIVNNALNMKLSQKQLVNVSRIAIVLAGLVGLVIALTAESLVFSVVSWAWAGVGGTLSPAIILTFFWRKYSGVGVIATISVGFISTAVWITSPLEAIISSRFTTFLFAFAAGIIFSLLFPDKGPDVDAKGDKKIVSEIKEEEKAPVGTV</sequence>
<evidence type="ECO:0000256" key="8">
    <source>
        <dbReference type="ARBA" id="ARBA00023053"/>
    </source>
</evidence>
<protein>
    <recommendedName>
        <fullName evidence="14">Sodium/proline symporter</fullName>
    </recommendedName>
    <alternativeName>
        <fullName evidence="14">Proline permease</fullName>
    </alternativeName>
</protein>
<feature type="transmembrane region" description="Helical" evidence="14">
    <location>
        <begin position="322"/>
        <end position="342"/>
    </location>
</feature>
<keyword evidence="7 14" id="KW-1133">Transmembrane helix</keyword>
<evidence type="ECO:0000256" key="7">
    <source>
        <dbReference type="ARBA" id="ARBA00022989"/>
    </source>
</evidence>
<accession>A0ABW4SGZ4</accession>
<feature type="transmembrane region" description="Helical" evidence="14">
    <location>
        <begin position="192"/>
        <end position="211"/>
    </location>
</feature>
<dbReference type="Pfam" id="PF00474">
    <property type="entry name" value="SSF"/>
    <property type="match status" value="1"/>
</dbReference>
<dbReference type="PROSITE" id="PS50283">
    <property type="entry name" value="NA_SOLUT_SYMP_3"/>
    <property type="match status" value="1"/>
</dbReference>
<name>A0ABW4SGZ4_9BACL</name>
<organism evidence="15 16">
    <name type="scientific">Sporosarcina siberiensis</name>
    <dbReference type="NCBI Taxonomy" id="1365606"/>
    <lineage>
        <taxon>Bacteria</taxon>
        <taxon>Bacillati</taxon>
        <taxon>Bacillota</taxon>
        <taxon>Bacilli</taxon>
        <taxon>Bacillales</taxon>
        <taxon>Caryophanaceae</taxon>
        <taxon>Sporosarcina</taxon>
    </lineage>
</organism>
<gene>
    <name evidence="15" type="ORF">ACFSFY_07790</name>
</gene>
<keyword evidence="5 14" id="KW-0812">Transmembrane</keyword>
<feature type="transmembrane region" description="Helical" evidence="14">
    <location>
        <begin position="403"/>
        <end position="421"/>
    </location>
</feature>
<evidence type="ECO:0000256" key="5">
    <source>
        <dbReference type="ARBA" id="ARBA00022692"/>
    </source>
</evidence>
<comment type="catalytic activity">
    <reaction evidence="12">
        <text>L-proline(in) + Na(+)(in) = L-proline(out) + Na(+)(out)</text>
        <dbReference type="Rhea" id="RHEA:28967"/>
        <dbReference type="ChEBI" id="CHEBI:29101"/>
        <dbReference type="ChEBI" id="CHEBI:60039"/>
    </reaction>
</comment>
<feature type="transmembrane region" description="Helical" evidence="14">
    <location>
        <begin position="231"/>
        <end position="256"/>
    </location>
</feature>
<evidence type="ECO:0000313" key="16">
    <source>
        <dbReference type="Proteomes" id="UP001597218"/>
    </source>
</evidence>
<evidence type="ECO:0000256" key="14">
    <source>
        <dbReference type="RuleBase" id="RU366012"/>
    </source>
</evidence>
<dbReference type="CDD" id="cd11475">
    <property type="entry name" value="SLC5sbd_PutP"/>
    <property type="match status" value="1"/>
</dbReference>
<dbReference type="InterPro" id="IPR050277">
    <property type="entry name" value="Sodium:Solute_Symporter"/>
</dbReference>
<dbReference type="InterPro" id="IPR011851">
    <property type="entry name" value="Na/Pro_symporter"/>
</dbReference>
<keyword evidence="9 14" id="KW-0406">Ion transport</keyword>
<feature type="transmembrane region" description="Helical" evidence="14">
    <location>
        <begin position="7"/>
        <end position="26"/>
    </location>
</feature>
<dbReference type="PANTHER" id="PTHR48086:SF3">
    <property type="entry name" value="SODIUM_PROLINE SYMPORTER"/>
    <property type="match status" value="1"/>
</dbReference>
<dbReference type="InterPro" id="IPR038377">
    <property type="entry name" value="Na/Glc_symporter_sf"/>
</dbReference>
<dbReference type="Gene3D" id="1.20.1730.10">
    <property type="entry name" value="Sodium/glucose cotransporter"/>
    <property type="match status" value="1"/>
</dbReference>
<evidence type="ECO:0000313" key="15">
    <source>
        <dbReference type="EMBL" id="MFD1927956.1"/>
    </source>
</evidence>
<feature type="transmembrane region" description="Helical" evidence="14">
    <location>
        <begin position="277"/>
        <end position="302"/>
    </location>
</feature>
<keyword evidence="3 14" id="KW-0813">Transport</keyword>
<comment type="subcellular location">
    <subcellularLocation>
        <location evidence="1 14">Cell membrane</location>
        <topology evidence="1 14">Multi-pass membrane protein</topology>
    </subcellularLocation>
</comment>
<dbReference type="Proteomes" id="UP001597218">
    <property type="component" value="Unassembled WGS sequence"/>
</dbReference>
<proteinExistence type="inferred from homology"/>
<evidence type="ECO:0000256" key="10">
    <source>
        <dbReference type="ARBA" id="ARBA00023136"/>
    </source>
</evidence>
<keyword evidence="4 14" id="KW-1003">Cell membrane</keyword>
<dbReference type="EMBL" id="JBHUGI010000021">
    <property type="protein sequence ID" value="MFD1927956.1"/>
    <property type="molecule type" value="Genomic_DNA"/>
</dbReference>
<dbReference type="InterPro" id="IPR001734">
    <property type="entry name" value="Na/solute_symporter"/>
</dbReference>
<feature type="transmembrane region" description="Helical" evidence="14">
    <location>
        <begin position="68"/>
        <end position="94"/>
    </location>
</feature>
<evidence type="ECO:0000256" key="1">
    <source>
        <dbReference type="ARBA" id="ARBA00004651"/>
    </source>
</evidence>
<keyword evidence="11 14" id="KW-0739">Sodium transport</keyword>
<evidence type="ECO:0000256" key="13">
    <source>
        <dbReference type="RuleBase" id="RU362091"/>
    </source>
</evidence>
<feature type="transmembrane region" description="Helical" evidence="14">
    <location>
        <begin position="163"/>
        <end position="185"/>
    </location>
</feature>
<evidence type="ECO:0000256" key="2">
    <source>
        <dbReference type="ARBA" id="ARBA00006434"/>
    </source>
</evidence>
<evidence type="ECO:0000256" key="9">
    <source>
        <dbReference type="ARBA" id="ARBA00023065"/>
    </source>
</evidence>